<evidence type="ECO:0000256" key="5">
    <source>
        <dbReference type="ARBA" id="ARBA00022801"/>
    </source>
</evidence>
<keyword evidence="3" id="KW-0645">Protease</keyword>
<dbReference type="PROSITE" id="PS51885">
    <property type="entry name" value="NEPRILYSIN"/>
    <property type="match status" value="1"/>
</dbReference>
<dbReference type="InterPro" id="IPR024079">
    <property type="entry name" value="MetalloPept_cat_dom_sf"/>
</dbReference>
<comment type="cofactor">
    <cofactor evidence="1">
        <name>Zn(2+)</name>
        <dbReference type="ChEBI" id="CHEBI:29105"/>
    </cofactor>
</comment>
<dbReference type="InterPro" id="IPR042089">
    <property type="entry name" value="Peptidase_M13_dom_2"/>
</dbReference>
<name>A0ABS5I5G8_9GAMM</name>
<dbReference type="Pfam" id="PF01431">
    <property type="entry name" value="Peptidase_M13"/>
    <property type="match status" value="1"/>
</dbReference>
<feature type="domain" description="Peptidase M13 C-terminal" evidence="8">
    <location>
        <begin position="490"/>
        <end position="691"/>
    </location>
</feature>
<evidence type="ECO:0000259" key="9">
    <source>
        <dbReference type="Pfam" id="PF05649"/>
    </source>
</evidence>
<dbReference type="Gene3D" id="1.10.1380.10">
    <property type="entry name" value="Neutral endopeptidase , domain2"/>
    <property type="match status" value="1"/>
</dbReference>
<dbReference type="PANTHER" id="PTHR11733">
    <property type="entry name" value="ZINC METALLOPROTEASE FAMILY M13 NEPRILYSIN-RELATED"/>
    <property type="match status" value="1"/>
</dbReference>
<keyword evidence="7" id="KW-0482">Metalloprotease</keyword>
<evidence type="ECO:0000259" key="8">
    <source>
        <dbReference type="Pfam" id="PF01431"/>
    </source>
</evidence>
<proteinExistence type="inferred from homology"/>
<dbReference type="Pfam" id="PF05649">
    <property type="entry name" value="Peptidase_M13_N"/>
    <property type="match status" value="1"/>
</dbReference>
<comment type="similarity">
    <text evidence="2">Belongs to the peptidase M13 family.</text>
</comment>
<dbReference type="Proteomes" id="UP000811844">
    <property type="component" value="Unassembled WGS sequence"/>
</dbReference>
<dbReference type="PANTHER" id="PTHR11733:SF167">
    <property type="entry name" value="FI17812P1-RELATED"/>
    <property type="match status" value="1"/>
</dbReference>
<keyword evidence="11" id="KW-1185">Reference proteome</keyword>
<keyword evidence="5" id="KW-0378">Hydrolase</keyword>
<dbReference type="InterPro" id="IPR000718">
    <property type="entry name" value="Peptidase_M13"/>
</dbReference>
<dbReference type="SUPFAM" id="SSF55486">
    <property type="entry name" value="Metalloproteases ('zincins'), catalytic domain"/>
    <property type="match status" value="1"/>
</dbReference>
<dbReference type="EMBL" id="JAAIKR010000016">
    <property type="protein sequence ID" value="MBR9729156.1"/>
    <property type="molecule type" value="Genomic_DNA"/>
</dbReference>
<accession>A0ABS5I5G8</accession>
<evidence type="ECO:0000313" key="10">
    <source>
        <dbReference type="EMBL" id="MBR9729156.1"/>
    </source>
</evidence>
<organism evidence="10 11">
    <name type="scientific">Shewanella intestini</name>
    <dbReference type="NCBI Taxonomy" id="2017544"/>
    <lineage>
        <taxon>Bacteria</taxon>
        <taxon>Pseudomonadati</taxon>
        <taxon>Pseudomonadota</taxon>
        <taxon>Gammaproteobacteria</taxon>
        <taxon>Alteromonadales</taxon>
        <taxon>Shewanellaceae</taxon>
        <taxon>Shewanella</taxon>
    </lineage>
</organism>
<comment type="caution">
    <text evidence="10">The sequence shown here is derived from an EMBL/GenBank/DDBJ whole genome shotgun (WGS) entry which is preliminary data.</text>
</comment>
<feature type="domain" description="Peptidase M13 N-terminal" evidence="9">
    <location>
        <begin position="60"/>
        <end position="438"/>
    </location>
</feature>
<dbReference type="InterPro" id="IPR008753">
    <property type="entry name" value="Peptidase_M13_N"/>
</dbReference>
<dbReference type="PROSITE" id="PS51257">
    <property type="entry name" value="PROKAR_LIPOPROTEIN"/>
    <property type="match status" value="1"/>
</dbReference>
<evidence type="ECO:0000256" key="7">
    <source>
        <dbReference type="ARBA" id="ARBA00023049"/>
    </source>
</evidence>
<evidence type="ECO:0000256" key="1">
    <source>
        <dbReference type="ARBA" id="ARBA00001947"/>
    </source>
</evidence>
<evidence type="ECO:0000256" key="2">
    <source>
        <dbReference type="ARBA" id="ARBA00007357"/>
    </source>
</evidence>
<evidence type="ECO:0000256" key="6">
    <source>
        <dbReference type="ARBA" id="ARBA00022833"/>
    </source>
</evidence>
<evidence type="ECO:0000256" key="3">
    <source>
        <dbReference type="ARBA" id="ARBA00022670"/>
    </source>
</evidence>
<dbReference type="RefSeq" id="WP_153665866.1">
    <property type="nucleotide sequence ID" value="NZ_JAAIKR010000016.1"/>
</dbReference>
<gene>
    <name evidence="10" type="ORF">G3R48_14340</name>
</gene>
<reference evidence="10 11" key="1">
    <citation type="submission" date="2020-02" db="EMBL/GenBank/DDBJ databases">
        <title>Shewanella WXL01 sp. nov., a marine bacterium isolated from green algae in Luhuitou Fringing Reef (Northern South China Sea).</title>
        <authorList>
            <person name="Wang X."/>
        </authorList>
    </citation>
    <scope>NUCLEOTIDE SEQUENCE [LARGE SCALE GENOMIC DNA]</scope>
    <source>
        <strain evidence="10 11">MCCC 1A01895</strain>
    </source>
</reference>
<dbReference type="CDD" id="cd08662">
    <property type="entry name" value="M13"/>
    <property type="match status" value="1"/>
</dbReference>
<dbReference type="PRINTS" id="PR00786">
    <property type="entry name" value="NEPRILYSIN"/>
</dbReference>
<dbReference type="Gene3D" id="3.40.390.10">
    <property type="entry name" value="Collagenase (Catalytic Domain)"/>
    <property type="match status" value="1"/>
</dbReference>
<keyword evidence="4" id="KW-0479">Metal-binding</keyword>
<protein>
    <submittedName>
        <fullName evidence="10">Peptidase M13</fullName>
    </submittedName>
</protein>
<keyword evidence="6" id="KW-0862">Zinc</keyword>
<dbReference type="InterPro" id="IPR018497">
    <property type="entry name" value="Peptidase_M13_C"/>
</dbReference>
<sequence length="694" mass="77996">MNKFIVGGLCASVILGLSACNSDTAIPNTAPLAKNKAAVAVQQQLSSGIDFTNFDKNVRPQDDFYSYVNGAWINKATIPNDRTRTGAFSDLNEKSYRDVKHIIDTLAATPNLTPGSNEQKVADLYRSYMDVDTLNQLGVTPIKGELNAIAAIKNKADLATYFGHSQVQGDGSPLTFYVEVDFKDANRYSAFLTQSGLSLPEKDYYFNKQPRFESIRKAFVTHVENMYSLAGFAEPKASAQKIMTLETAMAKQNWSIVENRNIEKSYNAYTVKDLAKLAPNIDWKKYLTALGLGEKKTIILNQPSYVKGLSDLIANTDLDTWKTYLQWQVLNHAATKLTPAIDQANFEFYSKKMRGQDTITPRWKRGVALVNSVLGEAVGQEYVQQQFKPESKKRMQQLVENLRNAYVDSVDDLEWMSDVTKAATKKKLAKFTPKVGYPERWENYDQLTIKGNELFANSKRANAFRHKKELERLAGPIRKWEWDMTPQTVNAYYNPVQNEIVFPAAILQAPFFNPNADDAVNYGGIGAVIGHEMGHGFDDQGAKFDGDGNMRDWWTKQDFKEFSARAKQLVEQFDGYAVFDDLNVNGKLTLGENIGDLSGVTIAYRAYKKSLHGKPAPVIDGLTGDQRFFIGFTQIWRSKIKEASLRNQVATDPHSPEKFRTLGPLSNTPAFYKAFNVKPGDAMYVAPEKRVKIW</sequence>
<evidence type="ECO:0000313" key="11">
    <source>
        <dbReference type="Proteomes" id="UP000811844"/>
    </source>
</evidence>
<evidence type="ECO:0000256" key="4">
    <source>
        <dbReference type="ARBA" id="ARBA00022723"/>
    </source>
</evidence>